<proteinExistence type="predicted"/>
<evidence type="ECO:0000256" key="1">
    <source>
        <dbReference type="SAM" id="SignalP"/>
    </source>
</evidence>
<protein>
    <recommendedName>
        <fullName evidence="4">Copper amine oxidase-like N-terminal domain-containing protein</fullName>
    </recommendedName>
</protein>
<dbReference type="Pfam" id="PF09826">
    <property type="entry name" value="Beta_propel"/>
    <property type="match status" value="1"/>
</dbReference>
<dbReference type="InterPro" id="IPR019198">
    <property type="entry name" value="Beta_propeller_containing"/>
</dbReference>
<organism evidence="2 3">
    <name type="scientific">Candidatus Komeilibacteria bacterium CG_4_10_14_0_2_um_filter_37_10</name>
    <dbReference type="NCBI Taxonomy" id="1974470"/>
    <lineage>
        <taxon>Bacteria</taxon>
        <taxon>Candidatus Komeiliibacteriota</taxon>
    </lineage>
</organism>
<keyword evidence="1" id="KW-0732">Signal</keyword>
<gene>
    <name evidence="2" type="ORF">COX77_02045</name>
</gene>
<comment type="caution">
    <text evidence="2">The sequence shown here is derived from an EMBL/GenBank/DDBJ whole genome shotgun (WGS) entry which is preliminary data.</text>
</comment>
<evidence type="ECO:0000313" key="3">
    <source>
        <dbReference type="Proteomes" id="UP000230405"/>
    </source>
</evidence>
<dbReference type="Proteomes" id="UP000230405">
    <property type="component" value="Unassembled WGS sequence"/>
</dbReference>
<evidence type="ECO:0008006" key="4">
    <source>
        <dbReference type="Google" id="ProtNLM"/>
    </source>
</evidence>
<feature type="chain" id="PRO_5014870014" description="Copper amine oxidase-like N-terminal domain-containing protein" evidence="1">
    <location>
        <begin position="21"/>
        <end position="729"/>
    </location>
</feature>
<feature type="signal peptide" evidence="1">
    <location>
        <begin position="1"/>
        <end position="20"/>
    </location>
</feature>
<dbReference type="EMBL" id="PFPO01000038">
    <property type="protein sequence ID" value="PIZ99268.1"/>
    <property type="molecule type" value="Genomic_DNA"/>
</dbReference>
<reference evidence="3" key="1">
    <citation type="submission" date="2017-09" db="EMBL/GenBank/DDBJ databases">
        <title>Depth-based differentiation of microbial function through sediment-hosted aquifers and enrichment of novel symbionts in the deep terrestrial subsurface.</title>
        <authorList>
            <person name="Probst A.J."/>
            <person name="Ladd B."/>
            <person name="Jarett J.K."/>
            <person name="Geller-Mcgrath D.E."/>
            <person name="Sieber C.M.K."/>
            <person name="Emerson J.B."/>
            <person name="Anantharaman K."/>
            <person name="Thomas B.C."/>
            <person name="Malmstrom R."/>
            <person name="Stieglmeier M."/>
            <person name="Klingl A."/>
            <person name="Woyke T."/>
            <person name="Ryan C.M."/>
            <person name="Banfield J.F."/>
        </authorList>
    </citation>
    <scope>NUCLEOTIDE SEQUENCE [LARGE SCALE GENOMIC DNA]</scope>
</reference>
<dbReference type="AlphaFoldDB" id="A0A2M7VFA6"/>
<dbReference type="PROSITE" id="PS51257">
    <property type="entry name" value="PROKAR_LIPOPROTEIN"/>
    <property type="match status" value="1"/>
</dbReference>
<evidence type="ECO:0000313" key="2">
    <source>
        <dbReference type="EMBL" id="PIZ99268.1"/>
    </source>
</evidence>
<name>A0A2M7VFA6_9BACT</name>
<sequence length="729" mass="83219">MKKIAIILFLPLLLSGCIFSSKKNQSVNTNTPLNQNTLQQQLISQSKIKKFNNPEEFKQYLTDNPISNNYLRSDMMRGEVAMLAQDAAGSQSTNSLKAPEASVDFSKTNIQVAGVDEPDIIKSDGKYLYALVYNILYIIDAVPAEQTKIVSRIKFTSRPQDLFISDNRLIVFGLDEQMPQREIYKTFIRRNSYTFFKVFDLTDRSNPEQIKDLTLEGNYRDARMIGDYVYFLTQNYNYIVTGSEPTLPRVLDSDREISRVCTGQTTGCLQPDIYYFDYPYTNYNLTSVMAVNIKNIDEAMNENIYLMSDTQNLYVSNKNIYLSYTKYLDENQIEMTITKELVWPQLASSDKDKISKIEATENYILSTEEKQIKIATIINRYLSFLTVSEQEKWRQDIEQQIKEKYSDLYKELEKTVIHKIAIDGNKLNYLGNGEISGTILNQFSFDEQDGYLRVATTKSRSWSRFADSDNQSSYANIFILDSNLKIAGSVEKLAQGERIYAARFMGNRVYLVTFQQTDPLFVIDLSEPRQPVVLGQLKVPGFSNYLHPYDENTLIGIGKDTEEMPNGGVRTKGLKFSLFDVSNVRSPREIDTYLLGDSGSDSIALYDHKAFLFAANKNLLVIPVSVTKASRPDMYGQLNFSGALVLKVTKSGFELKGEVDHSDGGRVSGPDSWGGYEYYDNTVKRALYIDDYLYTFSNQYLKVNKIEDLKNVKVLGWSTEKKSDVEILK</sequence>
<accession>A0A2M7VFA6</accession>